<dbReference type="Gene3D" id="2.60.40.420">
    <property type="entry name" value="Cupredoxins - blue copper proteins"/>
    <property type="match status" value="1"/>
</dbReference>
<accession>A0A1G5X7U5</accession>
<feature type="domain" description="EfeO-type cupredoxin-like" evidence="2">
    <location>
        <begin position="11"/>
        <end position="105"/>
    </location>
</feature>
<dbReference type="RefSeq" id="WP_167365023.1">
    <property type="nucleotide sequence ID" value="NZ_FMXM01000005.1"/>
</dbReference>
<protein>
    <submittedName>
        <fullName evidence="3">Plastocyanin</fullName>
    </submittedName>
</protein>
<dbReference type="STRING" id="1165689.SAMN02927914_02038"/>
<evidence type="ECO:0000313" key="4">
    <source>
        <dbReference type="Proteomes" id="UP000198588"/>
    </source>
</evidence>
<evidence type="ECO:0000259" key="2">
    <source>
        <dbReference type="Pfam" id="PF13473"/>
    </source>
</evidence>
<dbReference type="CDD" id="cd13921">
    <property type="entry name" value="Amicyanin"/>
    <property type="match status" value="1"/>
</dbReference>
<name>A0A1G5X7U5_9HYPH</name>
<organism evidence="3 4">
    <name type="scientific">Mesorhizobium qingshengii</name>
    <dbReference type="NCBI Taxonomy" id="1165689"/>
    <lineage>
        <taxon>Bacteria</taxon>
        <taxon>Pseudomonadati</taxon>
        <taxon>Pseudomonadota</taxon>
        <taxon>Alphaproteobacteria</taxon>
        <taxon>Hyphomicrobiales</taxon>
        <taxon>Phyllobacteriaceae</taxon>
        <taxon>Mesorhizobium</taxon>
    </lineage>
</organism>
<dbReference type="InterPro" id="IPR028096">
    <property type="entry name" value="EfeO_Cupredoxin"/>
</dbReference>
<reference evidence="3 4" key="1">
    <citation type="submission" date="2016-10" db="EMBL/GenBank/DDBJ databases">
        <authorList>
            <person name="de Groot N.N."/>
        </authorList>
    </citation>
    <scope>NUCLEOTIDE SEQUENCE [LARGE SCALE GENOMIC DNA]</scope>
    <source>
        <strain evidence="3 4">CGMCC 1.12097</strain>
    </source>
</reference>
<dbReference type="EMBL" id="FMXM01000005">
    <property type="protein sequence ID" value="SDA66312.1"/>
    <property type="molecule type" value="Genomic_DNA"/>
</dbReference>
<sequence length="107" mass="11633">MRPYALDRRLWIASLALVIAATPAAAETIEVTIDKLVFSPATVEAKVGDTIVWVNKDVFAHTATIKGGWEVMIPPKKSASLTLKAAGPVDYFCRFHPNMKGRLVVAP</sequence>
<gene>
    <name evidence="3" type="ORF">SAMN02927914_02038</name>
</gene>
<dbReference type="Proteomes" id="UP000198588">
    <property type="component" value="Unassembled WGS sequence"/>
</dbReference>
<dbReference type="InterPro" id="IPR035668">
    <property type="entry name" value="Amicyanin"/>
</dbReference>
<dbReference type="InterPro" id="IPR008972">
    <property type="entry name" value="Cupredoxin"/>
</dbReference>
<feature type="chain" id="PRO_5011557039" evidence="1">
    <location>
        <begin position="27"/>
        <end position="107"/>
    </location>
</feature>
<dbReference type="InterPro" id="IPR052721">
    <property type="entry name" value="ET_Amicyanin"/>
</dbReference>
<evidence type="ECO:0000256" key="1">
    <source>
        <dbReference type="SAM" id="SignalP"/>
    </source>
</evidence>
<dbReference type="Pfam" id="PF13473">
    <property type="entry name" value="Cupredoxin_1"/>
    <property type="match status" value="1"/>
</dbReference>
<feature type="signal peptide" evidence="1">
    <location>
        <begin position="1"/>
        <end position="26"/>
    </location>
</feature>
<proteinExistence type="predicted"/>
<dbReference type="SUPFAM" id="SSF49503">
    <property type="entry name" value="Cupredoxins"/>
    <property type="match status" value="1"/>
</dbReference>
<keyword evidence="1" id="KW-0732">Signal</keyword>
<dbReference type="PANTHER" id="PTHR36507:SF1">
    <property type="entry name" value="BLL1555 PROTEIN"/>
    <property type="match status" value="1"/>
</dbReference>
<dbReference type="AlphaFoldDB" id="A0A1G5X7U5"/>
<dbReference type="PANTHER" id="PTHR36507">
    <property type="entry name" value="BLL1555 PROTEIN"/>
    <property type="match status" value="1"/>
</dbReference>
<evidence type="ECO:0000313" key="3">
    <source>
        <dbReference type="EMBL" id="SDA66312.1"/>
    </source>
</evidence>